<evidence type="ECO:0000313" key="2">
    <source>
        <dbReference type="EMBL" id="QHV89666.1"/>
    </source>
</evidence>
<feature type="transmembrane region" description="Helical" evidence="1">
    <location>
        <begin position="41"/>
        <end position="65"/>
    </location>
</feature>
<keyword evidence="2" id="KW-0614">Plasmid</keyword>
<feature type="transmembrane region" description="Helical" evidence="1">
    <location>
        <begin position="164"/>
        <end position="183"/>
    </location>
</feature>
<evidence type="ECO:0000256" key="1">
    <source>
        <dbReference type="SAM" id="Phobius"/>
    </source>
</evidence>
<accession>A0A6D1P4J2</accession>
<geneLocation type="plasmid" evidence="2">
    <name>p21254</name>
</geneLocation>
<keyword evidence="1" id="KW-1133">Transmembrane helix</keyword>
<reference evidence="2" key="1">
    <citation type="submission" date="2019-09" db="EMBL/GenBank/DDBJ databases">
        <title>Nucleotide sequences of blaCTX-M-1 carrying IncI1 in Norwegian broiler production.</title>
        <authorList>
            <person name="Mo S.S."/>
            <person name="Telke A.A."/>
            <person name="Osei K.O."/>
            <person name="Sekse C."/>
            <person name="Slettemeas J.S."/>
            <person name="Urdahl A.-M."/>
        </authorList>
    </citation>
    <scope>NUCLEOTIDE SEQUENCE</scope>
    <source>
        <strain evidence="2">2016-40-21254</strain>
        <plasmid evidence="2">p21254</plasmid>
    </source>
</reference>
<feature type="transmembrane region" description="Helical" evidence="1">
    <location>
        <begin position="9"/>
        <end position="29"/>
    </location>
</feature>
<proteinExistence type="predicted"/>
<organism evidence="2">
    <name type="scientific">Escherichia coli</name>
    <dbReference type="NCBI Taxonomy" id="562"/>
    <lineage>
        <taxon>Bacteria</taxon>
        <taxon>Pseudomonadati</taxon>
        <taxon>Pseudomonadota</taxon>
        <taxon>Gammaproteobacteria</taxon>
        <taxon>Enterobacterales</taxon>
        <taxon>Enterobacteriaceae</taxon>
        <taxon>Escherichia</taxon>
    </lineage>
</organism>
<gene>
    <name evidence="2" type="ORF">PGJFMKIC_00100</name>
</gene>
<dbReference type="EMBL" id="MN419432">
    <property type="protein sequence ID" value="QHV89666.1"/>
    <property type="molecule type" value="Genomic_DNA"/>
</dbReference>
<dbReference type="AlphaFoldDB" id="A0A6D1P4J2"/>
<sequence>MKKNNNVPLYLWLLWCTLCLYITTPWQYLRYPYTDNLSLPYMLFFCVVVVICIFPLLFRCVLLIVRSASKYDFTFFVKKKKGSKKSTIHLSPYADTRCPKSMRKHWDVLLSLISKAINNDEIIVMHSHLFTPARINKLIKRLESYDLSFFSYYIPTENKSVRKIINSFYISLISVVFPAFAFGRNDSRHSSSPAASHQLTNTYIRTRSLRYEKKLSDTYTAVIIVRLCRNFRQQ</sequence>
<keyword evidence="1" id="KW-0812">Transmembrane</keyword>
<evidence type="ECO:0008006" key="3">
    <source>
        <dbReference type="Google" id="ProtNLM"/>
    </source>
</evidence>
<keyword evidence="1" id="KW-0472">Membrane</keyword>
<protein>
    <recommendedName>
        <fullName evidence="3">Pili assembly chaperone</fullName>
    </recommendedName>
</protein>
<name>A0A6D1P4J2_ECOLX</name>